<dbReference type="AlphaFoldDB" id="A0A1G9B0D4"/>
<dbReference type="InterPro" id="IPR038282">
    <property type="entry name" value="DUF2267_sf"/>
</dbReference>
<dbReference type="RefSeq" id="WP_091596603.1">
    <property type="nucleotide sequence ID" value="NZ_FNEE01000014.1"/>
</dbReference>
<organism evidence="1 2">
    <name type="scientific">Mesorhizobium muleiense</name>
    <dbReference type="NCBI Taxonomy" id="1004279"/>
    <lineage>
        <taxon>Bacteria</taxon>
        <taxon>Pseudomonadati</taxon>
        <taxon>Pseudomonadota</taxon>
        <taxon>Alphaproteobacteria</taxon>
        <taxon>Hyphomicrobiales</taxon>
        <taxon>Phyllobacteriaceae</taxon>
        <taxon>Mesorhizobium</taxon>
    </lineage>
</organism>
<accession>A0A1G9B0D4</accession>
<dbReference type="Gene3D" id="1.10.490.110">
    <property type="entry name" value="Uncharacterized conserved protein DUF2267"/>
    <property type="match status" value="1"/>
</dbReference>
<dbReference type="InterPro" id="IPR018727">
    <property type="entry name" value="DUF2267"/>
</dbReference>
<evidence type="ECO:0000313" key="1">
    <source>
        <dbReference type="EMBL" id="SDK32982.1"/>
    </source>
</evidence>
<evidence type="ECO:0000313" key="2">
    <source>
        <dbReference type="Proteomes" id="UP000198894"/>
    </source>
</evidence>
<proteinExistence type="predicted"/>
<protein>
    <submittedName>
        <fullName evidence="1">Uncharacterized conserved protein, DUF2267 family</fullName>
    </submittedName>
</protein>
<name>A0A1G9B0D4_9HYPH</name>
<gene>
    <name evidence="1" type="ORF">SAMN05428953_11426</name>
</gene>
<dbReference type="Pfam" id="PF10025">
    <property type="entry name" value="DUF2267"/>
    <property type="match status" value="1"/>
</dbReference>
<sequence>MSATGLEVFDKTLQTTNIWLDEIMADHGPDRRVAWHMLGAVLRTLRDWLQIELAANLGAELPLLVRGAYYDRYRPRDLPTSSRSLEDFLQRVAEEMKSTRPVNPEDATRSVFKVLARHVDLGQSAKVRDALPKQIRALWPESVGV</sequence>
<dbReference type="Proteomes" id="UP000198894">
    <property type="component" value="Unassembled WGS sequence"/>
</dbReference>
<reference evidence="2" key="1">
    <citation type="submission" date="2016-10" db="EMBL/GenBank/DDBJ databases">
        <authorList>
            <person name="Varghese N."/>
            <person name="Submissions S."/>
        </authorList>
    </citation>
    <scope>NUCLEOTIDE SEQUENCE [LARGE SCALE GENOMIC DNA]</scope>
    <source>
        <strain evidence="2">CGMCC 1.11022</strain>
    </source>
</reference>
<dbReference type="EMBL" id="FNEE01000014">
    <property type="protein sequence ID" value="SDK32982.1"/>
    <property type="molecule type" value="Genomic_DNA"/>
</dbReference>
<keyword evidence="2" id="KW-1185">Reference proteome</keyword>